<name>A0A1B7X0W5_APHFL</name>
<reference evidence="1 2" key="1">
    <citation type="submission" date="2015-09" db="EMBL/GenBank/DDBJ databases">
        <title>Aphanizomenon flos-aquae WA102.</title>
        <authorList>
            <person name="Driscoll C."/>
        </authorList>
    </citation>
    <scope>NUCLEOTIDE SEQUENCE [LARGE SCALE GENOMIC DNA]</scope>
    <source>
        <strain evidence="1">WA102</strain>
    </source>
</reference>
<accession>A0A1B7X0W5</accession>
<proteinExistence type="predicted"/>
<dbReference type="EMBL" id="LJOW01000074">
    <property type="protein sequence ID" value="OBQ43024.1"/>
    <property type="molecule type" value="Genomic_DNA"/>
</dbReference>
<protein>
    <submittedName>
        <fullName evidence="1">Uncharacterized protein</fullName>
    </submittedName>
</protein>
<comment type="caution">
    <text evidence="1">The sequence shown here is derived from an EMBL/GenBank/DDBJ whole genome shotgun (WGS) entry which is preliminary data.</text>
</comment>
<gene>
    <name evidence="1" type="ORF">AN484_14735</name>
</gene>
<evidence type="ECO:0000313" key="2">
    <source>
        <dbReference type="Proteomes" id="UP000092093"/>
    </source>
</evidence>
<organism evidence="1 2">
    <name type="scientific">Aphanizomenon flos-aquae WA102</name>
    <dbReference type="NCBI Taxonomy" id="1710896"/>
    <lineage>
        <taxon>Bacteria</taxon>
        <taxon>Bacillati</taxon>
        <taxon>Cyanobacteriota</taxon>
        <taxon>Cyanophyceae</taxon>
        <taxon>Nostocales</taxon>
        <taxon>Aphanizomenonaceae</taxon>
        <taxon>Aphanizomenon</taxon>
    </lineage>
</organism>
<dbReference type="Proteomes" id="UP000092093">
    <property type="component" value="Unassembled WGS sequence"/>
</dbReference>
<sequence length="94" mass="10471">MKEPTLNELTSNILTSLPQSVTTEELEGVAEKWGINSVEEFMNSMKQSLRDSGTSEEAIAKIEGTFNPRVSGCYREYLRKRITDASNGVKSIIN</sequence>
<evidence type="ECO:0000313" key="1">
    <source>
        <dbReference type="EMBL" id="OBQ43024.1"/>
    </source>
</evidence>
<dbReference type="AlphaFoldDB" id="A0A1B7X0W5"/>